<sequence length="124" mass="13735">GLFERTAHLLEVMDKESQRDRAQASGYAPLVQAAWDCVREGNRAPTANEVTGRMGTDFNRPSPIDVGRQLKGVRWVDKTPTVRGTTHYHLNAEKLAKELVRLDLAEDEEVSPTVKQLAHVGGDS</sequence>
<reference evidence="1" key="1">
    <citation type="journal article" date="2014" name="Front. Microbiol.">
        <title>High frequency of phylogenetically diverse reductive dehalogenase-homologous genes in deep subseafloor sedimentary metagenomes.</title>
        <authorList>
            <person name="Kawai M."/>
            <person name="Futagami T."/>
            <person name="Toyoda A."/>
            <person name="Takaki Y."/>
            <person name="Nishi S."/>
            <person name="Hori S."/>
            <person name="Arai W."/>
            <person name="Tsubouchi T."/>
            <person name="Morono Y."/>
            <person name="Uchiyama I."/>
            <person name="Ito T."/>
            <person name="Fujiyama A."/>
            <person name="Inagaki F."/>
            <person name="Takami H."/>
        </authorList>
    </citation>
    <scope>NUCLEOTIDE SEQUENCE</scope>
    <source>
        <strain evidence="1">Expedition CK06-06</strain>
    </source>
</reference>
<dbReference type="AlphaFoldDB" id="X0SFQ1"/>
<feature type="non-terminal residue" evidence="1">
    <location>
        <position position="1"/>
    </location>
</feature>
<protein>
    <submittedName>
        <fullName evidence="1">Uncharacterized protein</fullName>
    </submittedName>
</protein>
<gene>
    <name evidence="1" type="ORF">S01H1_08883</name>
</gene>
<dbReference type="EMBL" id="BARS01004546">
    <property type="protein sequence ID" value="GAF79868.1"/>
    <property type="molecule type" value="Genomic_DNA"/>
</dbReference>
<proteinExistence type="predicted"/>
<organism evidence="1">
    <name type="scientific">marine sediment metagenome</name>
    <dbReference type="NCBI Taxonomy" id="412755"/>
    <lineage>
        <taxon>unclassified sequences</taxon>
        <taxon>metagenomes</taxon>
        <taxon>ecological metagenomes</taxon>
    </lineage>
</organism>
<accession>X0SFQ1</accession>
<evidence type="ECO:0000313" key="1">
    <source>
        <dbReference type="EMBL" id="GAF79868.1"/>
    </source>
</evidence>
<name>X0SFQ1_9ZZZZ</name>
<comment type="caution">
    <text evidence="1">The sequence shown here is derived from an EMBL/GenBank/DDBJ whole genome shotgun (WGS) entry which is preliminary data.</text>
</comment>